<evidence type="ECO:0000313" key="1">
    <source>
        <dbReference type="EMBL" id="RXK34774.1"/>
    </source>
</evidence>
<protein>
    <submittedName>
        <fullName evidence="1">Uncharacterized protein</fullName>
    </submittedName>
</protein>
<sequence>MDGYVAHLTLSKDSVSDFFHFDDFKNLELGQSDEKQPLKSETLDALITKQIGRLTAQSTSNQVDVEQRRERTSRRLISDLEDVGQLPVIQEDYHDNVTQTTIQLLASPPNEPDLRMVMLRSTCHPAPGYRLVYSYVHVEASMKQDSHLPILWALPSFHEEPKMLRGNNESRELYRVRRIRT</sequence>
<dbReference type="EMBL" id="SDIL01000193">
    <property type="protein sequence ID" value="RXK34774.1"/>
    <property type="molecule type" value="Genomic_DNA"/>
</dbReference>
<evidence type="ECO:0000313" key="2">
    <source>
        <dbReference type="Proteomes" id="UP000289152"/>
    </source>
</evidence>
<accession>A0A4Q1BAR3</accession>
<dbReference type="Proteomes" id="UP000289152">
    <property type="component" value="Unassembled WGS sequence"/>
</dbReference>
<feature type="non-terminal residue" evidence="1">
    <location>
        <position position="181"/>
    </location>
</feature>
<dbReference type="AlphaFoldDB" id="A0A4Q1BAR3"/>
<proteinExistence type="predicted"/>
<name>A0A4Q1BAR3_TREME</name>
<reference evidence="1 2" key="1">
    <citation type="submission" date="2016-06" db="EMBL/GenBank/DDBJ databases">
        <title>Evolution of pathogenesis and genome organization in the Tremellales.</title>
        <authorList>
            <person name="Cuomo C."/>
            <person name="Litvintseva A."/>
            <person name="Heitman J."/>
            <person name="Chen Y."/>
            <person name="Sun S."/>
            <person name="Springer D."/>
            <person name="Dromer F."/>
            <person name="Young S."/>
            <person name="Zeng Q."/>
            <person name="Chapman S."/>
            <person name="Gujja S."/>
            <person name="Saif S."/>
            <person name="Birren B."/>
        </authorList>
    </citation>
    <scope>NUCLEOTIDE SEQUENCE [LARGE SCALE GENOMIC DNA]</scope>
    <source>
        <strain evidence="1 2">ATCC 28783</strain>
    </source>
</reference>
<organism evidence="1 2">
    <name type="scientific">Tremella mesenterica</name>
    <name type="common">Jelly fungus</name>
    <dbReference type="NCBI Taxonomy" id="5217"/>
    <lineage>
        <taxon>Eukaryota</taxon>
        <taxon>Fungi</taxon>
        <taxon>Dikarya</taxon>
        <taxon>Basidiomycota</taxon>
        <taxon>Agaricomycotina</taxon>
        <taxon>Tremellomycetes</taxon>
        <taxon>Tremellales</taxon>
        <taxon>Tremellaceae</taxon>
        <taxon>Tremella</taxon>
    </lineage>
</organism>
<comment type="caution">
    <text evidence="1">The sequence shown here is derived from an EMBL/GenBank/DDBJ whole genome shotgun (WGS) entry which is preliminary data.</text>
</comment>
<gene>
    <name evidence="1" type="ORF">M231_07966</name>
</gene>
<keyword evidence="2" id="KW-1185">Reference proteome</keyword>
<dbReference type="InParanoid" id="A0A4Q1BAR3"/>